<dbReference type="Gramene" id="LPERR07G02360.1">
    <property type="protein sequence ID" value="LPERR07G02360.1"/>
    <property type="gene ID" value="LPERR07G02360"/>
</dbReference>
<reference evidence="3" key="3">
    <citation type="submission" date="2015-04" db="UniProtKB">
        <authorList>
            <consortium name="EnsemblPlants"/>
        </authorList>
    </citation>
    <scope>IDENTIFICATION</scope>
</reference>
<proteinExistence type="predicted"/>
<evidence type="ECO:0000256" key="1">
    <source>
        <dbReference type="SAM" id="MobiDB-lite"/>
    </source>
</evidence>
<evidence type="ECO:0000313" key="3">
    <source>
        <dbReference type="EnsemblPlants" id="LPERR07G02360.1"/>
    </source>
</evidence>
<evidence type="ECO:0000256" key="2">
    <source>
        <dbReference type="SAM" id="Phobius"/>
    </source>
</evidence>
<keyword evidence="2" id="KW-0812">Transmembrane</keyword>
<dbReference type="AlphaFoldDB" id="A0A0D9WVC7"/>
<dbReference type="HOGENOM" id="CLU_1211304_0_0_1"/>
<feature type="transmembrane region" description="Helical" evidence="2">
    <location>
        <begin position="20"/>
        <end position="43"/>
    </location>
</feature>
<reference evidence="3 4" key="1">
    <citation type="submission" date="2012-08" db="EMBL/GenBank/DDBJ databases">
        <title>Oryza genome evolution.</title>
        <authorList>
            <person name="Wing R.A."/>
        </authorList>
    </citation>
    <scope>NUCLEOTIDE SEQUENCE</scope>
</reference>
<dbReference type="STRING" id="77586.A0A0D9WVC7"/>
<dbReference type="EnsemblPlants" id="LPERR07G02360.1">
    <property type="protein sequence ID" value="LPERR07G02360.1"/>
    <property type="gene ID" value="LPERR07G02360"/>
</dbReference>
<feature type="region of interest" description="Disordered" evidence="1">
    <location>
        <begin position="158"/>
        <end position="183"/>
    </location>
</feature>
<feature type="compositionally biased region" description="Gly residues" evidence="1">
    <location>
        <begin position="168"/>
        <end position="179"/>
    </location>
</feature>
<dbReference type="eggNOG" id="ENOG502SAUE">
    <property type="taxonomic scope" value="Eukaryota"/>
</dbReference>
<protein>
    <submittedName>
        <fullName evidence="3">Uncharacterized protein</fullName>
    </submittedName>
</protein>
<organism evidence="3 4">
    <name type="scientific">Leersia perrieri</name>
    <dbReference type="NCBI Taxonomy" id="77586"/>
    <lineage>
        <taxon>Eukaryota</taxon>
        <taxon>Viridiplantae</taxon>
        <taxon>Streptophyta</taxon>
        <taxon>Embryophyta</taxon>
        <taxon>Tracheophyta</taxon>
        <taxon>Spermatophyta</taxon>
        <taxon>Magnoliopsida</taxon>
        <taxon>Liliopsida</taxon>
        <taxon>Poales</taxon>
        <taxon>Poaceae</taxon>
        <taxon>BOP clade</taxon>
        <taxon>Oryzoideae</taxon>
        <taxon>Oryzeae</taxon>
        <taxon>Oryzinae</taxon>
        <taxon>Leersia</taxon>
    </lineage>
</organism>
<accession>A0A0D9WVC7</accession>
<name>A0A0D9WVC7_9ORYZ</name>
<keyword evidence="2" id="KW-0472">Membrane</keyword>
<sequence>MSPLIEHVWSSKGKVTMRSLCYVTFLAILSINIHFSACLRLLAENPLPAPAPLSPANIPANVPVNIPANLPTNIAANLPANIPANLPASLPANVPPETMANLPAATVTPEMLANLPPEVLAKLPADVSPEMLADMPPEMLVNLPPDVKSQLPAAAGALEAAAGNSQPGAGGENAAGAGAGIPQIPKMPDFSGLTDLSFPPMPSSAKIMPSMPQNITLFGFDVQIPKFINKMVDDETTA</sequence>
<reference evidence="4" key="2">
    <citation type="submission" date="2013-12" db="EMBL/GenBank/DDBJ databases">
        <authorList>
            <person name="Yu Y."/>
            <person name="Lee S."/>
            <person name="de Baynast K."/>
            <person name="Wissotski M."/>
            <person name="Liu L."/>
            <person name="Talag J."/>
            <person name="Goicoechea J."/>
            <person name="Angelova A."/>
            <person name="Jetty R."/>
            <person name="Kudrna D."/>
            <person name="Golser W."/>
            <person name="Rivera L."/>
            <person name="Zhang J."/>
            <person name="Wing R."/>
        </authorList>
    </citation>
    <scope>NUCLEOTIDE SEQUENCE</scope>
</reference>
<evidence type="ECO:0000313" key="4">
    <source>
        <dbReference type="Proteomes" id="UP000032180"/>
    </source>
</evidence>
<dbReference type="Proteomes" id="UP000032180">
    <property type="component" value="Chromosome 7"/>
</dbReference>
<keyword evidence="4" id="KW-1185">Reference proteome</keyword>
<keyword evidence="2" id="KW-1133">Transmembrane helix</keyword>